<accession>G4MWN4</accession>
<feature type="region of interest" description="Disordered" evidence="1">
    <location>
        <begin position="293"/>
        <end position="316"/>
    </location>
</feature>
<dbReference type="GeneID" id="2679466"/>
<name>G4MWN4_PYRO7</name>
<gene>
    <name evidence="2" type="ORF">MGG_01875</name>
</gene>
<dbReference type="InParanoid" id="G4MWN4"/>
<dbReference type="Proteomes" id="UP000009058">
    <property type="component" value="Chromosome 2"/>
</dbReference>
<dbReference type="HOGENOM" id="CLU_880205_0_0_1"/>
<dbReference type="RefSeq" id="XP_003714896.1">
    <property type="nucleotide sequence ID" value="XM_003714848.1"/>
</dbReference>
<dbReference type="KEGG" id="mgr:MGG_01875"/>
<protein>
    <submittedName>
        <fullName evidence="2">Uncharacterized protein</fullName>
    </submittedName>
</protein>
<feature type="region of interest" description="Disordered" evidence="1">
    <location>
        <begin position="1"/>
        <end position="109"/>
    </location>
</feature>
<dbReference type="OMA" id="WCAVELC"/>
<organism evidence="2 3">
    <name type="scientific">Pyricularia oryzae (strain 70-15 / ATCC MYA-4617 / FGSC 8958)</name>
    <name type="common">Rice blast fungus</name>
    <name type="synonym">Magnaporthe oryzae</name>
    <dbReference type="NCBI Taxonomy" id="242507"/>
    <lineage>
        <taxon>Eukaryota</taxon>
        <taxon>Fungi</taxon>
        <taxon>Dikarya</taxon>
        <taxon>Ascomycota</taxon>
        <taxon>Pezizomycotina</taxon>
        <taxon>Sordariomycetes</taxon>
        <taxon>Sordariomycetidae</taxon>
        <taxon>Magnaporthales</taxon>
        <taxon>Pyriculariaceae</taxon>
        <taxon>Pyricularia</taxon>
    </lineage>
</organism>
<keyword evidence="3" id="KW-1185">Reference proteome</keyword>
<dbReference type="VEuPathDB" id="FungiDB:MGG_01875"/>
<reference evidence="2 3" key="1">
    <citation type="journal article" date="2005" name="Nature">
        <title>The genome sequence of the rice blast fungus Magnaporthe grisea.</title>
        <authorList>
            <person name="Dean R.A."/>
            <person name="Talbot N.J."/>
            <person name="Ebbole D.J."/>
            <person name="Farman M.L."/>
            <person name="Mitchell T.K."/>
            <person name="Orbach M.J."/>
            <person name="Thon M."/>
            <person name="Kulkarni R."/>
            <person name="Xu J.R."/>
            <person name="Pan H."/>
            <person name="Read N.D."/>
            <person name="Lee Y.H."/>
            <person name="Carbone I."/>
            <person name="Brown D."/>
            <person name="Oh Y.Y."/>
            <person name="Donofrio N."/>
            <person name="Jeong J.S."/>
            <person name="Soanes D.M."/>
            <person name="Djonovic S."/>
            <person name="Kolomiets E."/>
            <person name="Rehmeyer C."/>
            <person name="Li W."/>
            <person name="Harding M."/>
            <person name="Kim S."/>
            <person name="Lebrun M.H."/>
            <person name="Bohnert H."/>
            <person name="Coughlan S."/>
            <person name="Butler J."/>
            <person name="Calvo S."/>
            <person name="Ma L.J."/>
            <person name="Nicol R."/>
            <person name="Purcell S."/>
            <person name="Nusbaum C."/>
            <person name="Galagan J.E."/>
            <person name="Birren B.W."/>
        </authorList>
    </citation>
    <scope>NUCLEOTIDE SEQUENCE [LARGE SCALE GENOMIC DNA]</scope>
    <source>
        <strain evidence="3">70-15 / ATCC MYA-4617 / FGSC 8958</strain>
    </source>
</reference>
<dbReference type="AlphaFoldDB" id="G4MWN4"/>
<feature type="compositionally biased region" description="Acidic residues" evidence="1">
    <location>
        <begin position="297"/>
        <end position="308"/>
    </location>
</feature>
<sequence length="316" mass="33652">MYPDRNGKPPDGASNAKKEKENPTSDAHALPTTTIPRDTHPAKPAATPAATPAKDASPDPTPQESAQATQQQAATAHPDPLGGRQEPPEAGAQRRRTSRCPDCKAAPLGTLDTPFAHEERLDDGRVKLASYVACAAPGCGYLAQWVRDPRTGRCAAVAVPDRLAERWCAVELCAALGTEPEPDDHNGCYVGEVRVAFAHVDWDGGAEQQQQQQQQAVAGEDLGYMLSAAVCEMLDDALEGRLEMGIFADGFGGGEETPEETGLVAPLCLRVVDDEPVSPRTVPAGFERGWFLSLGDETPESTESESPDSEIFARQV</sequence>
<reference key="2">
    <citation type="submission" date="2011-05" db="EMBL/GenBank/DDBJ databases">
        <title>The Genome Sequence of Magnaporthe oryzae 70-15.</title>
        <authorList>
            <consortium name="The Broad Institute Genome Sequencing Platform"/>
            <person name="Ma L.-J."/>
            <person name="Dead R."/>
            <person name="Young S.K."/>
            <person name="Zeng Q."/>
            <person name="Gargeya S."/>
            <person name="Fitzgerald M."/>
            <person name="Haas B."/>
            <person name="Abouelleil A."/>
            <person name="Alvarado L."/>
            <person name="Arachchi H.M."/>
            <person name="Berlin A."/>
            <person name="Brown A."/>
            <person name="Chapman S.B."/>
            <person name="Chen Z."/>
            <person name="Dunbar C."/>
            <person name="Freedman E."/>
            <person name="Gearin G."/>
            <person name="Gellesch M."/>
            <person name="Goldberg J."/>
            <person name="Griggs A."/>
            <person name="Gujja S."/>
            <person name="Heiman D."/>
            <person name="Howarth C."/>
            <person name="Larson L."/>
            <person name="Lui A."/>
            <person name="MacDonald P.J.P."/>
            <person name="Mehta T."/>
            <person name="Montmayeur A."/>
            <person name="Murphy C."/>
            <person name="Neiman D."/>
            <person name="Pearson M."/>
            <person name="Priest M."/>
            <person name="Roberts A."/>
            <person name="Saif S."/>
            <person name="Shea T."/>
            <person name="Shenoy N."/>
            <person name="Sisk P."/>
            <person name="Stolte C."/>
            <person name="Sykes S."/>
            <person name="Yandava C."/>
            <person name="Wortman J."/>
            <person name="Nusbaum C."/>
            <person name="Birren B."/>
        </authorList>
    </citation>
    <scope>NUCLEOTIDE SEQUENCE</scope>
    <source>
        <strain>70-15</strain>
    </source>
</reference>
<dbReference type="OrthoDB" id="5218234at2759"/>
<evidence type="ECO:0000256" key="1">
    <source>
        <dbReference type="SAM" id="MobiDB-lite"/>
    </source>
</evidence>
<evidence type="ECO:0000313" key="3">
    <source>
        <dbReference type="Proteomes" id="UP000009058"/>
    </source>
</evidence>
<evidence type="ECO:0000313" key="2">
    <source>
        <dbReference type="EMBL" id="EHA55089.1"/>
    </source>
</evidence>
<feature type="compositionally biased region" description="Low complexity" evidence="1">
    <location>
        <begin position="66"/>
        <end position="76"/>
    </location>
</feature>
<dbReference type="EMBL" id="CM001232">
    <property type="protein sequence ID" value="EHA55089.1"/>
    <property type="molecule type" value="Genomic_DNA"/>
</dbReference>
<feature type="compositionally biased region" description="Low complexity" evidence="1">
    <location>
        <begin position="42"/>
        <end position="55"/>
    </location>
</feature>
<proteinExistence type="predicted"/>